<dbReference type="AlphaFoldDB" id="A0A5M3XAH8"/>
<dbReference type="RefSeq" id="WP_155343285.1">
    <property type="nucleotide sequence ID" value="NZ_BAAAHM010000017.1"/>
</dbReference>
<comment type="caution">
    <text evidence="1">The sequence shown here is derived from an EMBL/GenBank/DDBJ whole genome shotgun (WGS) entry which is preliminary data.</text>
</comment>
<sequence>MMINRSGRRLRGSPAVERPAVERPALRMCGGRPVASLLLHGEDDQDAELGVTDMDEADALVSAAVAMRAQLAVALNVNALAGD</sequence>
<accession>A0A5M3XAH8</accession>
<proteinExistence type="predicted"/>
<protein>
    <submittedName>
        <fullName evidence="1">Uncharacterized protein</fullName>
    </submittedName>
</protein>
<evidence type="ECO:0000313" key="1">
    <source>
        <dbReference type="EMBL" id="GES18144.1"/>
    </source>
</evidence>
<dbReference type="EMBL" id="BLAF01000006">
    <property type="protein sequence ID" value="GES18144.1"/>
    <property type="molecule type" value="Genomic_DNA"/>
</dbReference>
<dbReference type="Proteomes" id="UP000377595">
    <property type="component" value="Unassembled WGS sequence"/>
</dbReference>
<organism evidence="1 2">
    <name type="scientific">Acrocarpospora pleiomorpha</name>
    <dbReference type="NCBI Taxonomy" id="90975"/>
    <lineage>
        <taxon>Bacteria</taxon>
        <taxon>Bacillati</taxon>
        <taxon>Actinomycetota</taxon>
        <taxon>Actinomycetes</taxon>
        <taxon>Streptosporangiales</taxon>
        <taxon>Streptosporangiaceae</taxon>
        <taxon>Acrocarpospora</taxon>
    </lineage>
</organism>
<evidence type="ECO:0000313" key="2">
    <source>
        <dbReference type="Proteomes" id="UP000377595"/>
    </source>
</evidence>
<name>A0A5M3XAH8_9ACTN</name>
<gene>
    <name evidence="1" type="ORF">Aple_010390</name>
</gene>
<keyword evidence="2" id="KW-1185">Reference proteome</keyword>
<reference evidence="1 2" key="1">
    <citation type="submission" date="2019-10" db="EMBL/GenBank/DDBJ databases">
        <title>Whole genome shotgun sequence of Acrocarpospora pleiomorpha NBRC 16267.</title>
        <authorList>
            <person name="Ichikawa N."/>
            <person name="Kimura A."/>
            <person name="Kitahashi Y."/>
            <person name="Komaki H."/>
            <person name="Oguchi A."/>
        </authorList>
    </citation>
    <scope>NUCLEOTIDE SEQUENCE [LARGE SCALE GENOMIC DNA]</scope>
    <source>
        <strain evidence="1 2">NBRC 16267</strain>
    </source>
</reference>